<proteinExistence type="predicted"/>
<reference evidence="1" key="1">
    <citation type="submission" date="2018-02" db="EMBL/GenBank/DDBJ databases">
        <title>Rhizophora mucronata_Transcriptome.</title>
        <authorList>
            <person name="Meera S.P."/>
            <person name="Sreeshan A."/>
            <person name="Augustine A."/>
        </authorList>
    </citation>
    <scope>NUCLEOTIDE SEQUENCE</scope>
    <source>
        <tissue evidence="1">Leaf</tissue>
    </source>
</reference>
<sequence>MASSRSAWRMRILRSFALEMGSLNCLNTRLLLGFAILSVPSFRCQTRNKRTPLFFSCSSFFLSRNLMFKEQLCCNSS</sequence>
<organism evidence="1">
    <name type="scientific">Rhizophora mucronata</name>
    <name type="common">Asiatic mangrove</name>
    <dbReference type="NCBI Taxonomy" id="61149"/>
    <lineage>
        <taxon>Eukaryota</taxon>
        <taxon>Viridiplantae</taxon>
        <taxon>Streptophyta</taxon>
        <taxon>Embryophyta</taxon>
        <taxon>Tracheophyta</taxon>
        <taxon>Spermatophyta</taxon>
        <taxon>Magnoliopsida</taxon>
        <taxon>eudicotyledons</taxon>
        <taxon>Gunneridae</taxon>
        <taxon>Pentapetalae</taxon>
        <taxon>rosids</taxon>
        <taxon>fabids</taxon>
        <taxon>Malpighiales</taxon>
        <taxon>Rhizophoraceae</taxon>
        <taxon>Rhizophora</taxon>
    </lineage>
</organism>
<evidence type="ECO:0000313" key="1">
    <source>
        <dbReference type="EMBL" id="MBX50794.1"/>
    </source>
</evidence>
<protein>
    <submittedName>
        <fullName evidence="1">Uncharacterized protein</fullName>
    </submittedName>
</protein>
<dbReference type="EMBL" id="GGEC01070310">
    <property type="protein sequence ID" value="MBX50794.1"/>
    <property type="molecule type" value="Transcribed_RNA"/>
</dbReference>
<name>A0A2P2P7R3_RHIMU</name>
<accession>A0A2P2P7R3</accession>
<dbReference type="AlphaFoldDB" id="A0A2P2P7R3"/>